<dbReference type="PANTHER" id="PTHR30371">
    <property type="entry name" value="SEC-INDEPENDENT PROTEIN TRANSLOCASE PROTEIN TATC"/>
    <property type="match status" value="1"/>
</dbReference>
<dbReference type="Pfam" id="PF00902">
    <property type="entry name" value="TatC"/>
    <property type="match status" value="1"/>
</dbReference>
<reference evidence="6 7" key="1">
    <citation type="submission" date="2014-03" db="EMBL/GenBank/DDBJ databases">
        <title>Draft genome sequence of the novel thermoacidophilic archaea Acidianus copahuensis ALE1 strain, isolated from Copahue volcanic area in Neuquen Argentina.</title>
        <authorList>
            <person name="Urbieta M.S."/>
            <person name="Rascovan N."/>
            <person name="Castro C."/>
            <person name="Revale S."/>
            <person name="Giaveno M.A."/>
            <person name="Vazquez M.P."/>
            <person name="Donati E.R."/>
        </authorList>
    </citation>
    <scope>NUCLEOTIDE SEQUENCE [LARGE SCALE GENOMIC DNA]</scope>
    <source>
        <strain evidence="6 7">ALE1</strain>
    </source>
</reference>
<proteinExistence type="inferred from homology"/>
<dbReference type="OrthoDB" id="15305at2157"/>
<dbReference type="PRINTS" id="PR01840">
    <property type="entry name" value="TATCFAMILY"/>
</dbReference>
<dbReference type="GO" id="GO:0065002">
    <property type="term" value="P:intracellular protein transmembrane transport"/>
    <property type="evidence" value="ECO:0007669"/>
    <property type="project" value="TreeGrafter"/>
</dbReference>
<feature type="transmembrane region" description="Helical" evidence="5">
    <location>
        <begin position="30"/>
        <end position="51"/>
    </location>
</feature>
<comment type="subunit">
    <text evidence="5">Forms a complex with TatA.</text>
</comment>
<comment type="similarity">
    <text evidence="5">Belongs to the TatC family.</text>
</comment>
<keyword evidence="5" id="KW-0811">Translocation</keyword>
<evidence type="ECO:0000256" key="3">
    <source>
        <dbReference type="ARBA" id="ARBA00022989"/>
    </source>
</evidence>
<keyword evidence="5" id="KW-0653">Protein transport</keyword>
<dbReference type="GO" id="GO:0009977">
    <property type="term" value="F:proton motive force dependent protein transmembrane transporter activity"/>
    <property type="evidence" value="ECO:0007669"/>
    <property type="project" value="TreeGrafter"/>
</dbReference>
<sequence>MTARTDEVSKDQEKPLLSHLSELALRLRKAIITLFLAFIIFFAFGITFIKIGTLVVPIPYPNLFHSFSTIAIYYFIHHDLPSGLQVINIRTFDPLYASAQVSFLFSLAISVPVFVKEIWGFVSPGLYEHEKRIARSLIVPAALLFLAGASFAYFIIVPVMMDFVLLYVNSLGIEPTISLSSFVSTLVTLVAITGIAFEYPLIMSILTYAGIVKAESWKKNWRWGILISFIIAWIISPGVTGGVIETTIGVILSILYLAGTVACGIIEKKQRQISATNKGLNPRI</sequence>
<dbReference type="GO" id="GO:0033281">
    <property type="term" value="C:TAT protein transport complex"/>
    <property type="evidence" value="ECO:0007669"/>
    <property type="project" value="UniProtKB-UniRule"/>
</dbReference>
<evidence type="ECO:0000256" key="4">
    <source>
        <dbReference type="ARBA" id="ARBA00023136"/>
    </source>
</evidence>
<keyword evidence="2 5" id="KW-0812">Transmembrane</keyword>
<dbReference type="STRING" id="1160895.CM19_11385"/>
<name>A0A031LLF1_9CREN</name>
<protein>
    <recommendedName>
        <fullName evidence="5">Sec-independent protein translocase protein TatC</fullName>
    </recommendedName>
</protein>
<evidence type="ECO:0000313" key="6">
    <source>
        <dbReference type="EMBL" id="EZQ02064.1"/>
    </source>
</evidence>
<feature type="transmembrane region" description="Helical" evidence="5">
    <location>
        <begin position="136"/>
        <end position="161"/>
    </location>
</feature>
<evidence type="ECO:0000313" key="7">
    <source>
        <dbReference type="Proteomes" id="UP000024332"/>
    </source>
</evidence>
<keyword evidence="5" id="KW-1003">Cell membrane</keyword>
<keyword evidence="7" id="KW-1185">Reference proteome</keyword>
<comment type="subcellular location">
    <subcellularLocation>
        <location evidence="5">Cell membrane</location>
        <topology evidence="5">Multi-pass membrane protein</topology>
    </subcellularLocation>
    <subcellularLocation>
        <location evidence="1">Membrane</location>
        <topology evidence="1">Multi-pass membrane protein</topology>
    </subcellularLocation>
</comment>
<dbReference type="RefSeq" id="WP_048100447.1">
    <property type="nucleotide sequence ID" value="NZ_JFZT01000057.1"/>
</dbReference>
<dbReference type="AlphaFoldDB" id="A0A031LLF1"/>
<evidence type="ECO:0000256" key="5">
    <source>
        <dbReference type="HAMAP-Rule" id="MF_00902"/>
    </source>
</evidence>
<comment type="caution">
    <text evidence="6">The sequence shown here is derived from an EMBL/GenBank/DDBJ whole genome shotgun (WGS) entry which is preliminary data.</text>
</comment>
<dbReference type="HAMAP" id="MF_00902">
    <property type="entry name" value="TatC"/>
    <property type="match status" value="1"/>
</dbReference>
<evidence type="ECO:0000256" key="1">
    <source>
        <dbReference type="ARBA" id="ARBA00004141"/>
    </source>
</evidence>
<keyword evidence="5" id="KW-0813">Transport</keyword>
<feature type="transmembrane region" description="Helical" evidence="5">
    <location>
        <begin position="246"/>
        <end position="266"/>
    </location>
</feature>
<dbReference type="NCBIfam" id="TIGR00945">
    <property type="entry name" value="tatC"/>
    <property type="match status" value="1"/>
</dbReference>
<comment type="function">
    <text evidence="5">Part of the twin-arginine translocation (Tat) system that transports large folded proteins containing a characteristic twin-arginine motif in their signal peptide across membranes.</text>
</comment>
<dbReference type="GO" id="GO:0043953">
    <property type="term" value="P:protein transport by the Tat complex"/>
    <property type="evidence" value="ECO:0007669"/>
    <property type="project" value="UniProtKB-UniRule"/>
</dbReference>
<feature type="transmembrane region" description="Helical" evidence="5">
    <location>
        <begin position="181"/>
        <end position="209"/>
    </location>
</feature>
<feature type="transmembrane region" description="Helical" evidence="5">
    <location>
        <begin position="96"/>
        <end position="115"/>
    </location>
</feature>
<dbReference type="InterPro" id="IPR002033">
    <property type="entry name" value="TatC"/>
</dbReference>
<keyword evidence="4 5" id="KW-0472">Membrane</keyword>
<organism evidence="6 7">
    <name type="scientific">Candidatus Acidianus copahuensis</name>
    <dbReference type="NCBI Taxonomy" id="1160895"/>
    <lineage>
        <taxon>Archaea</taxon>
        <taxon>Thermoproteota</taxon>
        <taxon>Thermoprotei</taxon>
        <taxon>Sulfolobales</taxon>
        <taxon>Sulfolobaceae</taxon>
        <taxon>Acidianus</taxon>
    </lineage>
</organism>
<gene>
    <name evidence="5" type="primary">tatC</name>
    <name evidence="6" type="ORF">CM19_11385</name>
</gene>
<keyword evidence="3 5" id="KW-1133">Transmembrane helix</keyword>
<dbReference type="EMBL" id="JFZT01000057">
    <property type="protein sequence ID" value="EZQ02064.1"/>
    <property type="molecule type" value="Genomic_DNA"/>
</dbReference>
<dbReference type="PANTHER" id="PTHR30371:SF0">
    <property type="entry name" value="SEC-INDEPENDENT PROTEIN TRANSLOCASE PROTEIN TATC, CHLOROPLASTIC-RELATED"/>
    <property type="match status" value="1"/>
</dbReference>
<feature type="transmembrane region" description="Helical" evidence="5">
    <location>
        <begin position="221"/>
        <end position="240"/>
    </location>
</feature>
<dbReference type="Proteomes" id="UP000024332">
    <property type="component" value="Unassembled WGS sequence"/>
</dbReference>
<evidence type="ECO:0000256" key="2">
    <source>
        <dbReference type="ARBA" id="ARBA00022692"/>
    </source>
</evidence>
<accession>A0A031LLF1</accession>